<accession>A0A0D6ZYN9</accession>
<dbReference type="AlphaFoldDB" id="A0A0D6ZYN9"/>
<evidence type="ECO:0000256" key="8">
    <source>
        <dbReference type="PROSITE-ProRule" id="PRU00047"/>
    </source>
</evidence>
<proteinExistence type="predicted"/>
<dbReference type="GO" id="GO:0008270">
    <property type="term" value="F:zinc ion binding"/>
    <property type="evidence" value="ECO:0007669"/>
    <property type="project" value="UniProtKB-KW"/>
</dbReference>
<reference evidence="11 12" key="1">
    <citation type="journal article" date="2015" name="Fungal Genet. Biol.">
        <title>Evolution of novel wood decay mechanisms in Agaricales revealed by the genome sequences of Fistulina hepatica and Cylindrobasidium torrendii.</title>
        <authorList>
            <person name="Floudas D."/>
            <person name="Held B.W."/>
            <person name="Riley R."/>
            <person name="Nagy L.G."/>
            <person name="Koehler G."/>
            <person name="Ransdell A.S."/>
            <person name="Younus H."/>
            <person name="Chow J."/>
            <person name="Chiniquy J."/>
            <person name="Lipzen A."/>
            <person name="Tritt A."/>
            <person name="Sun H."/>
            <person name="Haridas S."/>
            <person name="LaButti K."/>
            <person name="Ohm R.A."/>
            <person name="Kues U."/>
            <person name="Blanchette R.A."/>
            <person name="Grigoriev I.V."/>
            <person name="Minto R.E."/>
            <person name="Hibbett D.S."/>
        </authorList>
    </citation>
    <scope>NUCLEOTIDE SEQUENCE [LARGE SCALE GENOMIC DNA]</scope>
    <source>
        <strain evidence="11 12">ATCC 64428</strain>
    </source>
</reference>
<dbReference type="InterPro" id="IPR051644">
    <property type="entry name" value="TRAMP_AT-DNA-binding"/>
</dbReference>
<evidence type="ECO:0000256" key="9">
    <source>
        <dbReference type="SAM" id="MobiDB-lite"/>
    </source>
</evidence>
<dbReference type="OrthoDB" id="7608935at2759"/>
<evidence type="ECO:0000256" key="4">
    <source>
        <dbReference type="ARBA" id="ARBA00022737"/>
    </source>
</evidence>
<dbReference type="GO" id="GO:0006397">
    <property type="term" value="P:mRNA processing"/>
    <property type="evidence" value="ECO:0007669"/>
    <property type="project" value="UniProtKB-KW"/>
</dbReference>
<feature type="compositionally biased region" description="Low complexity" evidence="9">
    <location>
        <begin position="37"/>
        <end position="54"/>
    </location>
</feature>
<evidence type="ECO:0000256" key="5">
    <source>
        <dbReference type="ARBA" id="ARBA00022771"/>
    </source>
</evidence>
<feature type="compositionally biased region" description="Basic residues" evidence="9">
    <location>
        <begin position="56"/>
        <end position="68"/>
    </location>
</feature>
<dbReference type="GO" id="GO:0071037">
    <property type="term" value="P:nuclear polyadenylation-dependent snRNA catabolic process"/>
    <property type="evidence" value="ECO:0007669"/>
    <property type="project" value="TreeGrafter"/>
</dbReference>
<feature type="compositionally biased region" description="Basic and acidic residues" evidence="9">
    <location>
        <begin position="432"/>
        <end position="461"/>
    </location>
</feature>
<dbReference type="InterPro" id="IPR001878">
    <property type="entry name" value="Znf_CCHC"/>
</dbReference>
<dbReference type="GO" id="GO:0071035">
    <property type="term" value="P:nuclear polyadenylation-dependent rRNA catabolic process"/>
    <property type="evidence" value="ECO:0007669"/>
    <property type="project" value="TreeGrafter"/>
</dbReference>
<feature type="compositionally biased region" description="Basic and acidic residues" evidence="9">
    <location>
        <begin position="371"/>
        <end position="389"/>
    </location>
</feature>
<dbReference type="Gene3D" id="4.10.60.10">
    <property type="entry name" value="Zinc finger, CCHC-type"/>
    <property type="match status" value="2"/>
</dbReference>
<dbReference type="SUPFAM" id="SSF57756">
    <property type="entry name" value="Retrovirus zinc finger-like domains"/>
    <property type="match status" value="1"/>
</dbReference>
<gene>
    <name evidence="11" type="ORF">FISHEDRAFT_63095</name>
</gene>
<organism evidence="11 12">
    <name type="scientific">Fistulina hepatica ATCC 64428</name>
    <dbReference type="NCBI Taxonomy" id="1128425"/>
    <lineage>
        <taxon>Eukaryota</taxon>
        <taxon>Fungi</taxon>
        <taxon>Dikarya</taxon>
        <taxon>Basidiomycota</taxon>
        <taxon>Agaricomycotina</taxon>
        <taxon>Agaricomycetes</taxon>
        <taxon>Agaricomycetidae</taxon>
        <taxon>Agaricales</taxon>
        <taxon>Fistulinaceae</taxon>
        <taxon>Fistulina</taxon>
    </lineage>
</organism>
<feature type="region of interest" description="Disordered" evidence="9">
    <location>
        <begin position="366"/>
        <end position="530"/>
    </location>
</feature>
<dbReference type="GO" id="GO:0071038">
    <property type="term" value="P:TRAMP-dependent tRNA surveillance pathway"/>
    <property type="evidence" value="ECO:0007669"/>
    <property type="project" value="TreeGrafter"/>
</dbReference>
<feature type="domain" description="CCHC-type" evidence="10">
    <location>
        <begin position="251"/>
        <end position="266"/>
    </location>
</feature>
<dbReference type="SMART" id="SM00343">
    <property type="entry name" value="ZnF_C2HC"/>
    <property type="match status" value="4"/>
</dbReference>
<keyword evidence="7" id="KW-0539">Nucleus</keyword>
<dbReference type="Pfam" id="PF00098">
    <property type="entry name" value="zf-CCHC"/>
    <property type="match status" value="1"/>
</dbReference>
<dbReference type="GO" id="GO:0071036">
    <property type="term" value="P:nuclear polyadenylation-dependent snoRNA catabolic process"/>
    <property type="evidence" value="ECO:0007669"/>
    <property type="project" value="TreeGrafter"/>
</dbReference>
<evidence type="ECO:0000256" key="3">
    <source>
        <dbReference type="ARBA" id="ARBA00022723"/>
    </source>
</evidence>
<evidence type="ECO:0000313" key="12">
    <source>
        <dbReference type="Proteomes" id="UP000054144"/>
    </source>
</evidence>
<keyword evidence="2" id="KW-0507">mRNA processing</keyword>
<keyword evidence="6" id="KW-0862">Zinc</keyword>
<evidence type="ECO:0000256" key="7">
    <source>
        <dbReference type="ARBA" id="ARBA00023242"/>
    </source>
</evidence>
<dbReference type="GO" id="GO:0071031">
    <property type="term" value="P:nuclear mRNA surveillance of mRNA 3'-end processing"/>
    <property type="evidence" value="ECO:0007669"/>
    <property type="project" value="TreeGrafter"/>
</dbReference>
<dbReference type="GO" id="GO:0031499">
    <property type="term" value="C:TRAMP complex"/>
    <property type="evidence" value="ECO:0007669"/>
    <property type="project" value="TreeGrafter"/>
</dbReference>
<dbReference type="Proteomes" id="UP000054144">
    <property type="component" value="Unassembled WGS sequence"/>
</dbReference>
<feature type="compositionally biased region" description="Basic and acidic residues" evidence="9">
    <location>
        <begin position="487"/>
        <end position="522"/>
    </location>
</feature>
<dbReference type="PROSITE" id="PS50158">
    <property type="entry name" value="ZF_CCHC"/>
    <property type="match status" value="2"/>
</dbReference>
<feature type="compositionally biased region" description="Basic and acidic residues" evidence="9">
    <location>
        <begin position="396"/>
        <end position="415"/>
    </location>
</feature>
<keyword evidence="5 8" id="KW-0863">Zinc-finger</keyword>
<dbReference type="GO" id="GO:0003723">
    <property type="term" value="F:RNA binding"/>
    <property type="evidence" value="ECO:0007669"/>
    <property type="project" value="TreeGrafter"/>
</dbReference>
<comment type="subcellular location">
    <subcellularLocation>
        <location evidence="1">Nucleus</location>
    </subcellularLocation>
</comment>
<evidence type="ECO:0000313" key="11">
    <source>
        <dbReference type="EMBL" id="KIY42907.1"/>
    </source>
</evidence>
<keyword evidence="12" id="KW-1185">Reference proteome</keyword>
<keyword evidence="3" id="KW-0479">Metal-binding</keyword>
<sequence>MNGLHPEVIDLTEEPDSPPTIICIDDDDDSDARKYSGDSLESAAAAATSGTDTSSKPKRRGRKKRRKRPLDLQTNTPDDLTDREAGEIVEDSTPALAPKAKPHQSARDETLSLFFIDDAPSSADSTVENLPVIAPESPSSVPYNSNVVVDGLLLPAHVYLLDAADPSIETVRPPTPDPVNDDQIEYLDYDDSYPANRLRYFNSMEQKVKIVCKTCGAEGEHSTRNCPVKICLTCGKRDDHETWRCDLNKTCYTCGTKGHINSNCPNRYDLTGYCGRCGSSLHMEKQCPNLWRVYTYRSVEEREAALLRRDQAQFLDLGEGGEGYIGEEAWCYNCATMGHWGDDCERKRLYNTPNAPSLFGSVNVLSGPYHDAGHGESNRTRHRHQSDGSRRHKSKDHNDSSRSHKDRKRDRERDKGRHHRRQSPSRQSRYINEYEEKEERREKDSRKRRRSDNGRKPKQPPDFDSLQYEDGDQVGADGADRRRSKRDRYDRTNGDKGEGKSLKDRLSNDARSVEFDGRERNRPRYNGGYS</sequence>
<dbReference type="GO" id="GO:0071039">
    <property type="term" value="P:nuclear polyadenylation-dependent CUT catabolic process"/>
    <property type="evidence" value="ECO:0007669"/>
    <property type="project" value="TreeGrafter"/>
</dbReference>
<feature type="region of interest" description="Disordered" evidence="9">
    <location>
        <begin position="1"/>
        <end position="104"/>
    </location>
</feature>
<dbReference type="PANTHER" id="PTHR46543:SF1">
    <property type="entry name" value="ZINC FINGER CCHC DOMAIN-CONTAINING PROTEIN 7"/>
    <property type="match status" value="1"/>
</dbReference>
<keyword evidence="4" id="KW-0677">Repeat</keyword>
<name>A0A0D6ZYN9_9AGAR</name>
<dbReference type="PANTHER" id="PTHR46543">
    <property type="entry name" value="ZINC FINGER CCHC DOMAIN-CONTAINING PROTEIN 7"/>
    <property type="match status" value="1"/>
</dbReference>
<evidence type="ECO:0000256" key="1">
    <source>
        <dbReference type="ARBA" id="ARBA00004123"/>
    </source>
</evidence>
<dbReference type="EMBL" id="KN882151">
    <property type="protein sequence ID" value="KIY42907.1"/>
    <property type="molecule type" value="Genomic_DNA"/>
</dbReference>
<evidence type="ECO:0000256" key="6">
    <source>
        <dbReference type="ARBA" id="ARBA00022833"/>
    </source>
</evidence>
<evidence type="ECO:0000259" key="10">
    <source>
        <dbReference type="PROSITE" id="PS50158"/>
    </source>
</evidence>
<dbReference type="InterPro" id="IPR036875">
    <property type="entry name" value="Znf_CCHC_sf"/>
</dbReference>
<evidence type="ECO:0000256" key="2">
    <source>
        <dbReference type="ARBA" id="ARBA00022664"/>
    </source>
</evidence>
<feature type="domain" description="CCHC-type" evidence="10">
    <location>
        <begin position="331"/>
        <end position="346"/>
    </location>
</feature>
<protein>
    <recommendedName>
        <fullName evidence="10">CCHC-type domain-containing protein</fullName>
    </recommendedName>
</protein>